<feature type="compositionally biased region" description="Polar residues" evidence="1">
    <location>
        <begin position="642"/>
        <end position="664"/>
    </location>
</feature>
<dbReference type="Proteomes" id="UP001153618">
    <property type="component" value="Unassembled WGS sequence"/>
</dbReference>
<proteinExistence type="predicted"/>
<feature type="region of interest" description="Disordered" evidence="1">
    <location>
        <begin position="631"/>
        <end position="690"/>
    </location>
</feature>
<reference evidence="2" key="1">
    <citation type="submission" date="2021-07" db="EMBL/GenBank/DDBJ databases">
        <authorList>
            <person name="Branca A.L. A."/>
        </authorList>
    </citation>
    <scope>NUCLEOTIDE SEQUENCE</scope>
</reference>
<dbReference type="AlphaFoldDB" id="A0A9W4HH83"/>
<comment type="caution">
    <text evidence="2">The sequence shown here is derived from an EMBL/GenBank/DDBJ whole genome shotgun (WGS) entry which is preliminary data.</text>
</comment>
<name>A0A9W4HH83_PENOL</name>
<evidence type="ECO:0000313" key="3">
    <source>
        <dbReference type="Proteomes" id="UP001153618"/>
    </source>
</evidence>
<feature type="region of interest" description="Disordered" evidence="1">
    <location>
        <begin position="399"/>
        <end position="421"/>
    </location>
</feature>
<dbReference type="OrthoDB" id="3903581at2759"/>
<evidence type="ECO:0000313" key="2">
    <source>
        <dbReference type="EMBL" id="CAG8010938.1"/>
    </source>
</evidence>
<feature type="compositionally biased region" description="Low complexity" evidence="1">
    <location>
        <begin position="665"/>
        <end position="684"/>
    </location>
</feature>
<dbReference type="EMBL" id="CAJVOS010000013">
    <property type="protein sequence ID" value="CAG8010938.1"/>
    <property type="molecule type" value="Genomic_DNA"/>
</dbReference>
<sequence>MDQEEVLSAIPAPHLTVLGETSQHPTSERSISTFERMITTNTPIFESLLLQLPTDAIIKLYHTSKFLRTFLRSYPTAWKSLSFRLQFPSGTPLNASTDPNVPDPAPLRQSRPYALDMFLMNVVMPFSGCLKSLELDNTAISGENLTSTVLHARRETLEHLSVRGCKNVSLKYHIVPFLTMFALQCDIDMEKKTTNSLGMKKLALKSIYAYRCRHHRRRPYLSSSLMRKDADAESTHELVNICHKLKIWTDTAWCTTPAGRCARRAGYVKSRFPHGAGSPEVWVVFDRLWRSKNWIGPVEDGPTPDEPQIRDGKLWENRDTGCYGEALGTGEGIDWGEGKMRPAHLRHSHTQFVDGIRCDECLEDISERCEHCSVLMHCVGCRKTLCASCAYERPYLHRHTPPSSEASSSPPDSFWWAPGATHSPGSMHDPVDPLAITDPNLLQGPILEPPELNFHWCCTKPDLSGGGGISIGPRNREVDQVRAVPLPRGQGWEDLEYTVSEWSKTFPKYAYGDPSKPDYSLEVGHLAMMKWLLGPPNRQVSPCPRNLCQKCYESPQWKVHCKSCSKPLCIEHDLRGLRLRICGYRDLEIEKQTIQNRFAAHLSESPGSHGLSGYDLPFRSKQLLDSANKSLTPDMRQDSFDQQHTPESQLGDQSAPASFFSNQHSRSYSAPTSTQSSPPSSSSSDYFEPPQFEPPRWQGCQSFFCPPSDPIISVRDVRGSIRDRDARARCSSFLHECKGCKVYVCADCINAHPPCKCSYCEENYMCPNCMMDRPRDDQCRRRQDEKARRERKWKKDMQILEGILELKLANELAEFAGEFFGLVERHDHPPSGTLTPFDDITDLFEGDVDAAGSSASHLEPDEVDWLIQASQESEASRQL</sequence>
<evidence type="ECO:0000256" key="1">
    <source>
        <dbReference type="SAM" id="MobiDB-lite"/>
    </source>
</evidence>
<organism evidence="2 3">
    <name type="scientific">Penicillium olsonii</name>
    <dbReference type="NCBI Taxonomy" id="99116"/>
    <lineage>
        <taxon>Eukaryota</taxon>
        <taxon>Fungi</taxon>
        <taxon>Dikarya</taxon>
        <taxon>Ascomycota</taxon>
        <taxon>Pezizomycotina</taxon>
        <taxon>Eurotiomycetes</taxon>
        <taxon>Eurotiomycetidae</taxon>
        <taxon>Eurotiales</taxon>
        <taxon>Aspergillaceae</taxon>
        <taxon>Penicillium</taxon>
    </lineage>
</organism>
<feature type="compositionally biased region" description="Low complexity" evidence="1">
    <location>
        <begin position="401"/>
        <end position="413"/>
    </location>
</feature>
<protein>
    <submittedName>
        <fullName evidence="2">Uncharacterized protein</fullName>
    </submittedName>
</protein>
<gene>
    <name evidence="2" type="ORF">POLS_LOCUS2124</name>
</gene>
<keyword evidence="3" id="KW-1185">Reference proteome</keyword>
<accession>A0A9W4HH83</accession>